<name>A0A347UFB7_9RHOB</name>
<evidence type="ECO:0000313" key="1">
    <source>
        <dbReference type="EMBL" id="AXX97545.1"/>
    </source>
</evidence>
<sequence length="60" mass="6676">MQAKLVSQWRILVKSLRDAAKIASNARISPCRYRHRCGQINALAAILDSRQCGVGNVNRP</sequence>
<dbReference type="Proteomes" id="UP000261704">
    <property type="component" value="Chromosome"/>
</dbReference>
<evidence type="ECO:0000313" key="2">
    <source>
        <dbReference type="Proteomes" id="UP000261704"/>
    </source>
</evidence>
<organism evidence="1 2">
    <name type="scientific">Profundibacter amoris</name>
    <dbReference type="NCBI Taxonomy" id="2171755"/>
    <lineage>
        <taxon>Bacteria</taxon>
        <taxon>Pseudomonadati</taxon>
        <taxon>Pseudomonadota</taxon>
        <taxon>Alphaproteobacteria</taxon>
        <taxon>Rhodobacterales</taxon>
        <taxon>Paracoccaceae</taxon>
        <taxon>Profundibacter</taxon>
    </lineage>
</organism>
<accession>A0A347UFB7</accession>
<dbReference type="EMBL" id="CP032125">
    <property type="protein sequence ID" value="AXX97545.1"/>
    <property type="molecule type" value="Genomic_DNA"/>
</dbReference>
<dbReference type="AlphaFoldDB" id="A0A347UFB7"/>
<proteinExistence type="predicted"/>
<protein>
    <submittedName>
        <fullName evidence="1">Uncharacterized protein</fullName>
    </submittedName>
</protein>
<dbReference type="KEGG" id="pamo:BAR1_06100"/>
<reference evidence="1 2" key="1">
    <citation type="submission" date="2018-09" db="EMBL/GenBank/DDBJ databases">
        <title>Profundibacter amoris BAR1 gen. nov., sp. nov., a new member of the Roseobacter clade isolated at Lokis Castle Vent Field on the Arctic Mid-Oceanic Ridge.</title>
        <authorList>
            <person name="Le Moine Bauer S."/>
            <person name="Sjoeberg A.G."/>
            <person name="L'Haridon S."/>
            <person name="Stokke R."/>
            <person name="Roalkvam I."/>
            <person name="Steen I.H."/>
            <person name="Dahle H."/>
        </authorList>
    </citation>
    <scope>NUCLEOTIDE SEQUENCE [LARGE SCALE GENOMIC DNA]</scope>
    <source>
        <strain evidence="1 2">BAR1</strain>
    </source>
</reference>
<keyword evidence="2" id="KW-1185">Reference proteome</keyword>
<gene>
    <name evidence="1" type="ORF">BAR1_06100</name>
</gene>